<dbReference type="AlphaFoldDB" id="A0AAD6L242"/>
<keyword evidence="3" id="KW-1185">Reference proteome</keyword>
<gene>
    <name evidence="2" type="ORF">OIU84_017545</name>
</gene>
<feature type="compositionally biased region" description="Polar residues" evidence="1">
    <location>
        <begin position="79"/>
        <end position="92"/>
    </location>
</feature>
<dbReference type="EMBL" id="JAPFFJ010000002">
    <property type="protein sequence ID" value="KAJ6433862.1"/>
    <property type="molecule type" value="Genomic_DNA"/>
</dbReference>
<evidence type="ECO:0000313" key="3">
    <source>
        <dbReference type="Proteomes" id="UP001162972"/>
    </source>
</evidence>
<dbReference type="Proteomes" id="UP001162972">
    <property type="component" value="Chromosome 13"/>
</dbReference>
<evidence type="ECO:0000313" key="2">
    <source>
        <dbReference type="EMBL" id="KAJ6433862.1"/>
    </source>
</evidence>
<evidence type="ECO:0000256" key="1">
    <source>
        <dbReference type="SAM" id="MobiDB-lite"/>
    </source>
</evidence>
<proteinExistence type="predicted"/>
<reference evidence="2 3" key="1">
    <citation type="journal article" date="2023" name="Int. J. Mol. Sci.">
        <title>De Novo Assembly and Annotation of 11 Diverse Shrub Willow (Salix) Genomes Reveals Novel Gene Organization in Sex-Linked Regions.</title>
        <authorList>
            <person name="Hyden B."/>
            <person name="Feng K."/>
            <person name="Yates T.B."/>
            <person name="Jawdy S."/>
            <person name="Cereghino C."/>
            <person name="Smart L.B."/>
            <person name="Muchero W."/>
        </authorList>
    </citation>
    <scope>NUCLEOTIDE SEQUENCE [LARGE SCALE GENOMIC DNA]</scope>
    <source>
        <tissue evidence="2">Shoot tip</tissue>
    </source>
</reference>
<accession>A0AAD6L242</accession>
<feature type="region of interest" description="Disordered" evidence="1">
    <location>
        <begin position="72"/>
        <end position="104"/>
    </location>
</feature>
<name>A0AAD6L242_9ROSI</name>
<comment type="caution">
    <text evidence="2">The sequence shown here is derived from an EMBL/GenBank/DDBJ whole genome shotgun (WGS) entry which is preliminary data.</text>
</comment>
<sequence length="121" mass="13389">MIKSEQNMTAHSSSSSSPSPLDAFLEAAFWFFRFTLQGRPPPKGLVREKSMCFYESILTMKDGNLTTCLPNPEGPREISMNTNPESNRSMPKTENVEGRSGPNSDICTKINLNLAKQISSS</sequence>
<organism evidence="2 3">
    <name type="scientific">Salix udensis</name>
    <dbReference type="NCBI Taxonomy" id="889485"/>
    <lineage>
        <taxon>Eukaryota</taxon>
        <taxon>Viridiplantae</taxon>
        <taxon>Streptophyta</taxon>
        <taxon>Embryophyta</taxon>
        <taxon>Tracheophyta</taxon>
        <taxon>Spermatophyta</taxon>
        <taxon>Magnoliopsida</taxon>
        <taxon>eudicotyledons</taxon>
        <taxon>Gunneridae</taxon>
        <taxon>Pentapetalae</taxon>
        <taxon>rosids</taxon>
        <taxon>fabids</taxon>
        <taxon>Malpighiales</taxon>
        <taxon>Salicaceae</taxon>
        <taxon>Saliceae</taxon>
        <taxon>Salix</taxon>
    </lineage>
</organism>
<feature type="region of interest" description="Disordered" evidence="1">
    <location>
        <begin position="1"/>
        <end position="20"/>
    </location>
</feature>
<feature type="compositionally biased region" description="Polar residues" evidence="1">
    <location>
        <begin position="1"/>
        <end position="11"/>
    </location>
</feature>
<protein>
    <submittedName>
        <fullName evidence="2">Uncharacterized protein</fullName>
    </submittedName>
</protein>